<proteinExistence type="predicted"/>
<name>A0A060BUK8_9CHLR</name>
<dbReference type="AlphaFoldDB" id="A0A060BUK8"/>
<feature type="non-terminal residue" evidence="1">
    <location>
        <position position="125"/>
    </location>
</feature>
<dbReference type="SUPFAM" id="SSF48208">
    <property type="entry name" value="Six-hairpin glycosidases"/>
    <property type="match status" value="1"/>
</dbReference>
<sequence length="125" mass="14284">MLPVGLTQSRYPSRATQVIPQFSLFWVAMLYDFAQWRGDFAWLRQFMPGVRRVLEAWLERIDEEGNLHTPAGWNWVDWSSAWRKPPITGPESGHSELDPDGLSGINALHFVYILTLAIKLENGSA</sequence>
<dbReference type="InterPro" id="IPR012341">
    <property type="entry name" value="6hp_glycosidase-like_sf"/>
</dbReference>
<dbReference type="EMBL" id="KF119082">
    <property type="protein sequence ID" value="AIA86347.1"/>
    <property type="molecule type" value="Genomic_DNA"/>
</dbReference>
<protein>
    <submittedName>
        <fullName evidence="1">CAZy families GH78 protein</fullName>
    </submittedName>
</protein>
<dbReference type="InterPro" id="IPR008928">
    <property type="entry name" value="6-hairpin_glycosidase_sf"/>
</dbReference>
<evidence type="ECO:0000313" key="1">
    <source>
        <dbReference type="EMBL" id="AIA86347.1"/>
    </source>
</evidence>
<dbReference type="GO" id="GO:0005975">
    <property type="term" value="P:carbohydrate metabolic process"/>
    <property type="evidence" value="ECO:0007669"/>
    <property type="project" value="InterPro"/>
</dbReference>
<reference evidence="1" key="1">
    <citation type="journal article" date="2013" name="Environ. Microbiol.">
        <title>Seasonally variable intestinal metagenomes of the red palm weevil (Rhynchophorus ferrugineus).</title>
        <authorList>
            <person name="Jia S."/>
            <person name="Zhang X."/>
            <person name="Zhang G."/>
            <person name="Yin A."/>
            <person name="Zhang S."/>
            <person name="Li F."/>
            <person name="Wang L."/>
            <person name="Zhao D."/>
            <person name="Yun Q."/>
            <person name="Tala"/>
            <person name="Wang J."/>
            <person name="Sun G."/>
            <person name="Baabdullah M."/>
            <person name="Yu X."/>
            <person name="Hu S."/>
            <person name="Al-Mssallem I.S."/>
            <person name="Yu J."/>
        </authorList>
    </citation>
    <scope>NUCLEOTIDE SEQUENCE</scope>
</reference>
<organism evidence="1">
    <name type="scientific">uncultured Roseiflexus sp</name>
    <dbReference type="NCBI Taxonomy" id="290602"/>
    <lineage>
        <taxon>Bacteria</taxon>
        <taxon>Bacillati</taxon>
        <taxon>Chloroflexota</taxon>
        <taxon>Chloroflexia</taxon>
        <taxon>Chloroflexales</taxon>
        <taxon>Roseiflexineae</taxon>
        <taxon>Roseiflexaceae</taxon>
        <taxon>Roseiflexus</taxon>
        <taxon>environmental samples</taxon>
    </lineage>
</organism>
<accession>A0A060BUK8</accession>
<dbReference type="Gene3D" id="1.50.10.10">
    <property type="match status" value="1"/>
</dbReference>